<dbReference type="InParanoid" id="A0A0D0C9Z1"/>
<dbReference type="AlphaFoldDB" id="A0A0D0C9Z1"/>
<evidence type="ECO:0000313" key="1">
    <source>
        <dbReference type="EMBL" id="KIK79722.1"/>
    </source>
</evidence>
<proteinExistence type="predicted"/>
<dbReference type="STRING" id="930991.A0A0D0C9Z1"/>
<sequence>MADGSPILRIQGIYSMRNVVDHLLARPAASTESTPLSGFIRDPPSHITAALYTTAYGDDNGLEMELEIEPSAFLHTSSTTLCVPDLSKVADPEFQAFLANAWVNFQARKGKGDQSNGKKTWFDGVKVP</sequence>
<dbReference type="Proteomes" id="UP000054538">
    <property type="component" value="Unassembled WGS sequence"/>
</dbReference>
<protein>
    <submittedName>
        <fullName evidence="1">Uncharacterized protein</fullName>
    </submittedName>
</protein>
<reference evidence="1 2" key="1">
    <citation type="submission" date="2014-04" db="EMBL/GenBank/DDBJ databases">
        <authorList>
            <consortium name="DOE Joint Genome Institute"/>
            <person name="Kuo A."/>
            <person name="Kohler A."/>
            <person name="Jargeat P."/>
            <person name="Nagy L.G."/>
            <person name="Floudas D."/>
            <person name="Copeland A."/>
            <person name="Barry K.W."/>
            <person name="Cichocki N."/>
            <person name="Veneault-Fourrey C."/>
            <person name="LaButti K."/>
            <person name="Lindquist E.A."/>
            <person name="Lipzen A."/>
            <person name="Lundell T."/>
            <person name="Morin E."/>
            <person name="Murat C."/>
            <person name="Sun H."/>
            <person name="Tunlid A."/>
            <person name="Henrissat B."/>
            <person name="Grigoriev I.V."/>
            <person name="Hibbett D.S."/>
            <person name="Martin F."/>
            <person name="Nordberg H.P."/>
            <person name="Cantor M.N."/>
            <person name="Hua S.X."/>
        </authorList>
    </citation>
    <scope>NUCLEOTIDE SEQUENCE [LARGE SCALE GENOMIC DNA]</scope>
    <source>
        <strain evidence="1 2">Ve08.2h10</strain>
    </source>
</reference>
<dbReference type="HOGENOM" id="CLU_1960281_0_0_1"/>
<keyword evidence="2" id="KW-1185">Reference proteome</keyword>
<gene>
    <name evidence="1" type="ORF">PAXRUDRAFT_16177</name>
</gene>
<dbReference type="OrthoDB" id="10638144at2759"/>
<name>A0A0D0C9Z1_9AGAM</name>
<reference evidence="2" key="2">
    <citation type="submission" date="2015-01" db="EMBL/GenBank/DDBJ databases">
        <title>Evolutionary Origins and Diversification of the Mycorrhizal Mutualists.</title>
        <authorList>
            <consortium name="DOE Joint Genome Institute"/>
            <consortium name="Mycorrhizal Genomics Consortium"/>
            <person name="Kohler A."/>
            <person name="Kuo A."/>
            <person name="Nagy L.G."/>
            <person name="Floudas D."/>
            <person name="Copeland A."/>
            <person name="Barry K.W."/>
            <person name="Cichocki N."/>
            <person name="Veneault-Fourrey C."/>
            <person name="LaButti K."/>
            <person name="Lindquist E.A."/>
            <person name="Lipzen A."/>
            <person name="Lundell T."/>
            <person name="Morin E."/>
            <person name="Murat C."/>
            <person name="Riley R."/>
            <person name="Ohm R."/>
            <person name="Sun H."/>
            <person name="Tunlid A."/>
            <person name="Henrissat B."/>
            <person name="Grigoriev I.V."/>
            <person name="Hibbett D.S."/>
            <person name="Martin F."/>
        </authorList>
    </citation>
    <scope>NUCLEOTIDE SEQUENCE [LARGE SCALE GENOMIC DNA]</scope>
    <source>
        <strain evidence="2">Ve08.2h10</strain>
    </source>
</reference>
<accession>A0A0D0C9Z1</accession>
<organism evidence="1 2">
    <name type="scientific">Paxillus rubicundulus Ve08.2h10</name>
    <dbReference type="NCBI Taxonomy" id="930991"/>
    <lineage>
        <taxon>Eukaryota</taxon>
        <taxon>Fungi</taxon>
        <taxon>Dikarya</taxon>
        <taxon>Basidiomycota</taxon>
        <taxon>Agaricomycotina</taxon>
        <taxon>Agaricomycetes</taxon>
        <taxon>Agaricomycetidae</taxon>
        <taxon>Boletales</taxon>
        <taxon>Paxilineae</taxon>
        <taxon>Paxillaceae</taxon>
        <taxon>Paxillus</taxon>
    </lineage>
</organism>
<evidence type="ECO:0000313" key="2">
    <source>
        <dbReference type="Proteomes" id="UP000054538"/>
    </source>
</evidence>
<dbReference type="EMBL" id="KN826202">
    <property type="protein sequence ID" value="KIK79722.1"/>
    <property type="molecule type" value="Genomic_DNA"/>
</dbReference>